<dbReference type="PANTHER" id="PTHR30502:SF0">
    <property type="entry name" value="PHOSPHOENOLPYRUVATE CARBOXYLASE FAMILY PROTEIN"/>
    <property type="match status" value="1"/>
</dbReference>
<name>A0A975HCD2_9SPHN</name>
<dbReference type="InterPro" id="IPR050251">
    <property type="entry name" value="HpcH-HpaI_aldolase"/>
</dbReference>
<dbReference type="SUPFAM" id="SSF51621">
    <property type="entry name" value="Phosphoenolpyruvate/pyruvate domain"/>
    <property type="match status" value="1"/>
</dbReference>
<dbReference type="RefSeq" id="WP_208631965.1">
    <property type="nucleotide sequence ID" value="NZ_CP059319.1"/>
</dbReference>
<gene>
    <name evidence="5" type="ORF">HRJ34_17415</name>
</gene>
<dbReference type="InterPro" id="IPR040442">
    <property type="entry name" value="Pyrv_kinase-like_dom_sf"/>
</dbReference>
<proteinExistence type="inferred from homology"/>
<keyword evidence="2" id="KW-0479">Metal-binding</keyword>
<reference evidence="5" key="2">
    <citation type="submission" date="2021-04" db="EMBL/GenBank/DDBJ databases">
        <title>Isolation and genomic analysis of the ibuprofen-degrading bacterium Sphingomonas strain MPO218.</title>
        <authorList>
            <person name="Aulestia M."/>
            <person name="Flores A."/>
            <person name="Mangas E.L."/>
            <person name="Perez-Pulido A.J."/>
            <person name="Santero E."/>
            <person name="Camacho E.M."/>
        </authorList>
    </citation>
    <scope>NUCLEOTIDE SEQUENCE</scope>
    <source>
        <strain evidence="5">MPO218</strain>
    </source>
</reference>
<accession>A0A975HCD2</accession>
<reference evidence="5" key="1">
    <citation type="submission" date="2020-07" db="EMBL/GenBank/DDBJ databases">
        <authorList>
            <person name="Camacho E."/>
        </authorList>
    </citation>
    <scope>NUCLEOTIDE SEQUENCE</scope>
    <source>
        <strain evidence="5">MPO218</strain>
    </source>
</reference>
<dbReference type="AlphaFoldDB" id="A0A975HCD2"/>
<dbReference type="GO" id="GO:0005737">
    <property type="term" value="C:cytoplasm"/>
    <property type="evidence" value="ECO:0007669"/>
    <property type="project" value="TreeGrafter"/>
</dbReference>
<feature type="domain" description="HpcH/HpaI aldolase/citrate lyase" evidence="4">
    <location>
        <begin position="31"/>
        <end position="243"/>
    </location>
</feature>
<dbReference type="EMBL" id="CP059319">
    <property type="protein sequence ID" value="QTH20128.1"/>
    <property type="molecule type" value="Genomic_DNA"/>
</dbReference>
<sequence length="262" mass="27224">MPSLNKAVACLAEGGAAIGIGITHLRSVAAVQLAQASGYDWFFVDMEHGACSLDAAAQMFTAGLLAGLTPFARVGRGALQDAARALDTGAQGVILPQIESREEAEAAVAALRYPPVGRRGWGGTSPHFGFRPPAVGDAMAIQNGQIAIVAIIETPSGVEQVDAIAATEGIDILLIGATDLSIQMGIPGQYSAPAMQDVFARAAAACRQHGKHLGMGGIYDQQWAARYHDLGARFLAGGSDHAFMLSAARSRADFLRGLSRDL</sequence>
<protein>
    <submittedName>
        <fullName evidence="5">Aldolase</fullName>
    </submittedName>
</protein>
<organism evidence="5 6">
    <name type="scientific">Rhizorhabdus wittichii</name>
    <dbReference type="NCBI Taxonomy" id="160791"/>
    <lineage>
        <taxon>Bacteria</taxon>
        <taxon>Pseudomonadati</taxon>
        <taxon>Pseudomonadota</taxon>
        <taxon>Alphaproteobacteria</taxon>
        <taxon>Sphingomonadales</taxon>
        <taxon>Sphingomonadaceae</taxon>
        <taxon>Rhizorhabdus</taxon>
    </lineage>
</organism>
<evidence type="ECO:0000256" key="3">
    <source>
        <dbReference type="ARBA" id="ARBA00023239"/>
    </source>
</evidence>
<dbReference type="InterPro" id="IPR005000">
    <property type="entry name" value="Aldolase/citrate-lyase_domain"/>
</dbReference>
<evidence type="ECO:0000313" key="5">
    <source>
        <dbReference type="EMBL" id="QTH20128.1"/>
    </source>
</evidence>
<dbReference type="GO" id="GO:0016832">
    <property type="term" value="F:aldehyde-lyase activity"/>
    <property type="evidence" value="ECO:0007669"/>
    <property type="project" value="TreeGrafter"/>
</dbReference>
<dbReference type="GO" id="GO:0046872">
    <property type="term" value="F:metal ion binding"/>
    <property type="evidence" value="ECO:0007669"/>
    <property type="project" value="UniProtKB-KW"/>
</dbReference>
<dbReference type="PANTHER" id="PTHR30502">
    <property type="entry name" value="2-KETO-3-DEOXY-L-RHAMNONATE ALDOLASE"/>
    <property type="match status" value="1"/>
</dbReference>
<keyword evidence="3" id="KW-0456">Lyase</keyword>
<evidence type="ECO:0000313" key="6">
    <source>
        <dbReference type="Proteomes" id="UP000664914"/>
    </source>
</evidence>
<evidence type="ECO:0000256" key="2">
    <source>
        <dbReference type="ARBA" id="ARBA00022723"/>
    </source>
</evidence>
<evidence type="ECO:0000256" key="1">
    <source>
        <dbReference type="ARBA" id="ARBA00005568"/>
    </source>
</evidence>
<comment type="similarity">
    <text evidence="1">Belongs to the HpcH/HpaI aldolase family.</text>
</comment>
<dbReference type="Proteomes" id="UP000664914">
    <property type="component" value="Chromosome"/>
</dbReference>
<dbReference type="InterPro" id="IPR015813">
    <property type="entry name" value="Pyrv/PenolPyrv_kinase-like_dom"/>
</dbReference>
<dbReference type="Gene3D" id="3.20.20.60">
    <property type="entry name" value="Phosphoenolpyruvate-binding domains"/>
    <property type="match status" value="1"/>
</dbReference>
<dbReference type="Pfam" id="PF03328">
    <property type="entry name" value="HpcH_HpaI"/>
    <property type="match status" value="1"/>
</dbReference>
<evidence type="ECO:0000259" key="4">
    <source>
        <dbReference type="Pfam" id="PF03328"/>
    </source>
</evidence>